<dbReference type="InParanoid" id="B9TE90"/>
<evidence type="ECO:0000313" key="5">
    <source>
        <dbReference type="Proteomes" id="UP000008311"/>
    </source>
</evidence>
<dbReference type="CDD" id="cd06558">
    <property type="entry name" value="crotonase-like"/>
    <property type="match status" value="1"/>
</dbReference>
<organism evidence="4 5">
    <name type="scientific">Ricinus communis</name>
    <name type="common">Castor bean</name>
    <dbReference type="NCBI Taxonomy" id="3988"/>
    <lineage>
        <taxon>Eukaryota</taxon>
        <taxon>Viridiplantae</taxon>
        <taxon>Streptophyta</taxon>
        <taxon>Embryophyta</taxon>
        <taxon>Tracheophyta</taxon>
        <taxon>Spermatophyta</taxon>
        <taxon>Magnoliopsida</taxon>
        <taxon>eudicotyledons</taxon>
        <taxon>Gunneridae</taxon>
        <taxon>Pentapetalae</taxon>
        <taxon>rosids</taxon>
        <taxon>fabids</taxon>
        <taxon>Malpighiales</taxon>
        <taxon>Euphorbiaceae</taxon>
        <taxon>Acalyphoideae</taxon>
        <taxon>Acalypheae</taxon>
        <taxon>Ricinus</taxon>
    </lineage>
</organism>
<reference evidence="5" key="1">
    <citation type="journal article" date="2010" name="Nat. Biotechnol.">
        <title>Draft genome sequence of the oilseed species Ricinus communis.</title>
        <authorList>
            <person name="Chan A.P."/>
            <person name="Crabtree J."/>
            <person name="Zhao Q."/>
            <person name="Lorenzi H."/>
            <person name="Orvis J."/>
            <person name="Puiu D."/>
            <person name="Melake-Berhan A."/>
            <person name="Jones K.M."/>
            <person name="Redman J."/>
            <person name="Chen G."/>
            <person name="Cahoon E.B."/>
            <person name="Gedil M."/>
            <person name="Stanke M."/>
            <person name="Haas B.J."/>
            <person name="Wortman J.R."/>
            <person name="Fraser-Liggett C.M."/>
            <person name="Ravel J."/>
            <person name="Rabinowicz P.D."/>
        </authorList>
    </citation>
    <scope>NUCLEOTIDE SEQUENCE [LARGE SCALE GENOMIC DNA]</scope>
    <source>
        <strain evidence="5">cv. Hale</strain>
    </source>
</reference>
<comment type="subcellular location">
    <subcellularLocation>
        <location evidence="1">Peroxisome</location>
    </subcellularLocation>
</comment>
<dbReference type="Pfam" id="PF00378">
    <property type="entry name" value="ECH_1"/>
    <property type="match status" value="1"/>
</dbReference>
<name>B9TE90_RICCO</name>
<dbReference type="GO" id="GO:0004165">
    <property type="term" value="F:delta(3)-delta(2)-enoyl-CoA isomerase activity"/>
    <property type="evidence" value="ECO:0007669"/>
    <property type="project" value="UniProtKB-ARBA"/>
</dbReference>
<dbReference type="PANTHER" id="PTHR43684">
    <property type="match status" value="1"/>
</dbReference>
<dbReference type="EC" id="4.2.1.17" evidence="4"/>
<sequence>MSGNQSDELLIERDGGICVVTLNRPDSMNAAGPSMLFALTELAESLAKDDELSAVIITGAGKAFSAGGDFEHFVKTSKEPDYAKATLANARRFIEAMLALPMPVIAAVNGPAVGFGATMAALCDLVLISDKAFIAEPHINIGLVLGDGIAVTWPLMMGMLKAKELIYTGKRIGAQDAVACGLANRVVEHEQLLTEARALAAELAKQPRGALRESKSLLNLYVRRNIETVLEELIERQFARTQGPEHGAIVAGMIAKQKRNQSPVK</sequence>
<dbReference type="STRING" id="3988.B9TE90"/>
<dbReference type="SUPFAM" id="SSF52096">
    <property type="entry name" value="ClpP/crotonase"/>
    <property type="match status" value="1"/>
</dbReference>
<evidence type="ECO:0000256" key="1">
    <source>
        <dbReference type="ARBA" id="ARBA00004275"/>
    </source>
</evidence>
<keyword evidence="4" id="KW-0456">Lyase</keyword>
<dbReference type="eggNOG" id="KOG1680">
    <property type="taxonomic scope" value="Eukaryota"/>
</dbReference>
<dbReference type="InterPro" id="IPR029045">
    <property type="entry name" value="ClpP/crotonase-like_dom_sf"/>
</dbReference>
<keyword evidence="3" id="KW-0413">Isomerase</keyword>
<evidence type="ECO:0000313" key="4">
    <source>
        <dbReference type="EMBL" id="EEF25825.1"/>
    </source>
</evidence>
<evidence type="ECO:0000256" key="2">
    <source>
        <dbReference type="ARBA" id="ARBA00023140"/>
    </source>
</evidence>
<gene>
    <name evidence="4" type="ORF">RCOM_1845760</name>
</gene>
<dbReference type="GO" id="GO:0005777">
    <property type="term" value="C:peroxisome"/>
    <property type="evidence" value="ECO:0007669"/>
    <property type="project" value="UniProtKB-SubCell"/>
</dbReference>
<dbReference type="PANTHER" id="PTHR43684:SF1">
    <property type="entry name" value="ENOYL-COA DELTA ISOMERASE 2"/>
    <property type="match status" value="1"/>
</dbReference>
<dbReference type="GO" id="GO:0004300">
    <property type="term" value="F:enoyl-CoA hydratase activity"/>
    <property type="evidence" value="ECO:0007669"/>
    <property type="project" value="UniProtKB-EC"/>
</dbReference>
<dbReference type="EMBL" id="EQ978815">
    <property type="protein sequence ID" value="EEF25825.1"/>
    <property type="molecule type" value="Genomic_DNA"/>
</dbReference>
<keyword evidence="5" id="KW-1185">Reference proteome</keyword>
<dbReference type="Gene3D" id="3.90.226.10">
    <property type="entry name" value="2-enoyl-CoA Hydratase, Chain A, domain 1"/>
    <property type="match status" value="1"/>
</dbReference>
<accession>B9TE90</accession>
<protein>
    <submittedName>
        <fullName evidence="4">3-hydroxybutyryl-CoA dehydratase, putative</fullName>
        <ecNumber evidence="4">4.2.1.17</ecNumber>
    </submittedName>
</protein>
<dbReference type="InterPro" id="IPR001753">
    <property type="entry name" value="Enoyl-CoA_hydra/iso"/>
</dbReference>
<dbReference type="Proteomes" id="UP000008311">
    <property type="component" value="Unassembled WGS sequence"/>
</dbReference>
<keyword evidence="2" id="KW-0576">Peroxisome</keyword>
<dbReference type="AlphaFoldDB" id="B9TE90"/>
<proteinExistence type="predicted"/>
<dbReference type="InterPro" id="IPR051053">
    <property type="entry name" value="ECH/Chromodomain_protein"/>
</dbReference>
<evidence type="ECO:0000256" key="3">
    <source>
        <dbReference type="ARBA" id="ARBA00023235"/>
    </source>
</evidence>